<evidence type="ECO:0000313" key="2">
    <source>
        <dbReference type="Proteomes" id="UP000759103"/>
    </source>
</evidence>
<organism evidence="1 2">
    <name type="scientific">Sphingomonas citri</name>
    <dbReference type="NCBI Taxonomy" id="2862499"/>
    <lineage>
        <taxon>Bacteria</taxon>
        <taxon>Pseudomonadati</taxon>
        <taxon>Pseudomonadota</taxon>
        <taxon>Alphaproteobacteria</taxon>
        <taxon>Sphingomonadales</taxon>
        <taxon>Sphingomonadaceae</taxon>
        <taxon>Sphingomonas</taxon>
    </lineage>
</organism>
<name>A0ABS7BSP1_9SPHN</name>
<dbReference type="SUPFAM" id="SSF51735">
    <property type="entry name" value="NAD(P)-binding Rossmann-fold domains"/>
    <property type="match status" value="1"/>
</dbReference>
<dbReference type="InterPro" id="IPR036291">
    <property type="entry name" value="NAD(P)-bd_dom_sf"/>
</dbReference>
<gene>
    <name evidence="1" type="ORF">KZ820_17475</name>
</gene>
<sequence>MTSVDKARALFQVNAFGLIRMTQARRPVRRAKQGGRIVSVSSVLA</sequence>
<evidence type="ECO:0000313" key="1">
    <source>
        <dbReference type="EMBL" id="MBW6532535.1"/>
    </source>
</evidence>
<dbReference type="Gene3D" id="3.40.50.720">
    <property type="entry name" value="NAD(P)-binding Rossmann-like Domain"/>
    <property type="match status" value="1"/>
</dbReference>
<reference evidence="1 2" key="1">
    <citation type="submission" date="2021-07" db="EMBL/GenBank/DDBJ databases">
        <title>Sphingomonas sp.</title>
        <authorList>
            <person name="Feng G."/>
            <person name="Li J."/>
            <person name="Pan M."/>
        </authorList>
    </citation>
    <scope>NUCLEOTIDE SEQUENCE [LARGE SCALE GENOMIC DNA]</scope>
    <source>
        <strain evidence="1 2">RRHST34</strain>
    </source>
</reference>
<accession>A0ABS7BSP1</accession>
<comment type="caution">
    <text evidence="1">The sequence shown here is derived from an EMBL/GenBank/DDBJ whole genome shotgun (WGS) entry which is preliminary data.</text>
</comment>
<protein>
    <submittedName>
        <fullName evidence="1">Uncharacterized protein</fullName>
    </submittedName>
</protein>
<keyword evidence="2" id="KW-1185">Reference proteome</keyword>
<dbReference type="EMBL" id="JAHXZN010000008">
    <property type="protein sequence ID" value="MBW6532535.1"/>
    <property type="molecule type" value="Genomic_DNA"/>
</dbReference>
<proteinExistence type="predicted"/>
<dbReference type="Proteomes" id="UP000759103">
    <property type="component" value="Unassembled WGS sequence"/>
</dbReference>